<organism evidence="1 2">
    <name type="scientific">Lactuca virosa</name>
    <dbReference type="NCBI Taxonomy" id="75947"/>
    <lineage>
        <taxon>Eukaryota</taxon>
        <taxon>Viridiplantae</taxon>
        <taxon>Streptophyta</taxon>
        <taxon>Embryophyta</taxon>
        <taxon>Tracheophyta</taxon>
        <taxon>Spermatophyta</taxon>
        <taxon>Magnoliopsida</taxon>
        <taxon>eudicotyledons</taxon>
        <taxon>Gunneridae</taxon>
        <taxon>Pentapetalae</taxon>
        <taxon>asterids</taxon>
        <taxon>campanulids</taxon>
        <taxon>Asterales</taxon>
        <taxon>Asteraceae</taxon>
        <taxon>Cichorioideae</taxon>
        <taxon>Cichorieae</taxon>
        <taxon>Lactucinae</taxon>
        <taxon>Lactuca</taxon>
    </lineage>
</organism>
<keyword evidence="2" id="KW-1185">Reference proteome</keyword>
<dbReference type="AlphaFoldDB" id="A0AAU9N2K8"/>
<sequence>MTGVIGKCLGHKIGSLDQLNLIELRILYAIVRHKDLDFAQLFFDHLVECISGNNRPTYLSYPRWIALLFAHAGMGYDINHKASILTPTLSSKIIKVGSTEGDIHLFQRMLLWIEHPYTIDDEDEDE</sequence>
<dbReference type="Proteomes" id="UP001157418">
    <property type="component" value="Unassembled WGS sequence"/>
</dbReference>
<reference evidence="1 2" key="1">
    <citation type="submission" date="2022-01" db="EMBL/GenBank/DDBJ databases">
        <authorList>
            <person name="Xiong W."/>
            <person name="Schranz E."/>
        </authorList>
    </citation>
    <scope>NUCLEOTIDE SEQUENCE [LARGE SCALE GENOMIC DNA]</scope>
</reference>
<evidence type="ECO:0000313" key="2">
    <source>
        <dbReference type="Proteomes" id="UP001157418"/>
    </source>
</evidence>
<protein>
    <submittedName>
        <fullName evidence="1">Uncharacterized protein</fullName>
    </submittedName>
</protein>
<accession>A0AAU9N2K8</accession>
<proteinExistence type="predicted"/>
<evidence type="ECO:0000313" key="1">
    <source>
        <dbReference type="EMBL" id="CAH1432076.1"/>
    </source>
</evidence>
<dbReference type="EMBL" id="CAKMRJ010003334">
    <property type="protein sequence ID" value="CAH1432076.1"/>
    <property type="molecule type" value="Genomic_DNA"/>
</dbReference>
<gene>
    <name evidence="1" type="ORF">LVIROSA_LOCUS18759</name>
</gene>
<comment type="caution">
    <text evidence="1">The sequence shown here is derived from an EMBL/GenBank/DDBJ whole genome shotgun (WGS) entry which is preliminary data.</text>
</comment>
<name>A0AAU9N2K8_9ASTR</name>